<name>D2VGV0_NAEGR</name>
<protein>
    <submittedName>
        <fullName evidence="3">Predicted protein</fullName>
    </submittedName>
</protein>
<dbReference type="InterPro" id="IPR020471">
    <property type="entry name" value="AKR"/>
</dbReference>
<dbReference type="PRINTS" id="PR00069">
    <property type="entry name" value="ALDKETRDTASE"/>
</dbReference>
<evidence type="ECO:0000256" key="1">
    <source>
        <dbReference type="ARBA" id="ARBA00023002"/>
    </source>
</evidence>
<dbReference type="AlphaFoldDB" id="D2VGV0"/>
<evidence type="ECO:0000313" key="3">
    <source>
        <dbReference type="EMBL" id="EFC44125.1"/>
    </source>
</evidence>
<dbReference type="PANTHER" id="PTHR43364">
    <property type="entry name" value="NADH-SPECIFIC METHYLGLYOXAL REDUCTASE-RELATED"/>
    <property type="match status" value="1"/>
</dbReference>
<evidence type="ECO:0000313" key="4">
    <source>
        <dbReference type="Proteomes" id="UP000006671"/>
    </source>
</evidence>
<dbReference type="OrthoDB" id="37537at2759"/>
<dbReference type="GO" id="GO:0016491">
    <property type="term" value="F:oxidoreductase activity"/>
    <property type="evidence" value="ECO:0007669"/>
    <property type="project" value="UniProtKB-KW"/>
</dbReference>
<dbReference type="SUPFAM" id="SSF51430">
    <property type="entry name" value="NAD(P)-linked oxidoreductase"/>
    <property type="match status" value="1"/>
</dbReference>
<dbReference type="PANTHER" id="PTHR43364:SF4">
    <property type="entry name" value="NAD(P)-LINKED OXIDOREDUCTASE SUPERFAMILY PROTEIN"/>
    <property type="match status" value="1"/>
</dbReference>
<dbReference type="OMA" id="EQPAYNM"/>
<dbReference type="FunFam" id="3.20.20.100:FF:000004">
    <property type="entry name" value="Oxidoreductase, aldo/keto reductase"/>
    <property type="match status" value="1"/>
</dbReference>
<dbReference type="eggNOG" id="KOG1575">
    <property type="taxonomic scope" value="Eukaryota"/>
</dbReference>
<gene>
    <name evidence="3" type="ORF">NAEGRDRAFT_33950</name>
</gene>
<dbReference type="InterPro" id="IPR050523">
    <property type="entry name" value="AKR_Detox_Biosynth"/>
</dbReference>
<organism evidence="4">
    <name type="scientific">Naegleria gruberi</name>
    <name type="common">Amoeba</name>
    <dbReference type="NCBI Taxonomy" id="5762"/>
    <lineage>
        <taxon>Eukaryota</taxon>
        <taxon>Discoba</taxon>
        <taxon>Heterolobosea</taxon>
        <taxon>Tetramitia</taxon>
        <taxon>Eutetramitia</taxon>
        <taxon>Vahlkampfiidae</taxon>
        <taxon>Naegleria</taxon>
    </lineage>
</organism>
<feature type="domain" description="NADP-dependent oxidoreductase" evidence="2">
    <location>
        <begin position="16"/>
        <end position="321"/>
    </location>
</feature>
<dbReference type="Gene3D" id="3.20.20.100">
    <property type="entry name" value="NADP-dependent oxidoreductase domain"/>
    <property type="match status" value="1"/>
</dbReference>
<keyword evidence="1" id="KW-0560">Oxidoreductase</keyword>
<proteinExistence type="predicted"/>
<dbReference type="Pfam" id="PF00248">
    <property type="entry name" value="Aldo_ket_red"/>
    <property type="match status" value="1"/>
</dbReference>
<dbReference type="CDD" id="cd19079">
    <property type="entry name" value="AKR_EcYajO-like"/>
    <property type="match status" value="1"/>
</dbReference>
<dbReference type="EMBL" id="GG738870">
    <property type="protein sequence ID" value="EFC44125.1"/>
    <property type="molecule type" value="Genomic_DNA"/>
</dbReference>
<dbReference type="FunCoup" id="D2VGV0">
    <property type="interactions" value="25"/>
</dbReference>
<sequence length="333" mass="37792">MKYVNLGNSGLKVSQLCLGCMSFGSSKWMPWVLNEEESMIILKKAWDLGINFFDTANVYSNGESERILGNFIKKFNISREEIVVATKVCAPLKPNTFGLSRKHIMHAVEDSLQRLGLDYIDLYIIHRWDENTPIEETMETLHDLVKSGKVRYIGASTMFAWQFAKAQHYAEKKGLTKFISMQNLHNLIYREEEREMNPLCVDQHVSLTPWGPLSNGMLARAHEFVNAEQAIDSKRATSDYFQNIFKENLTEGDKETLRRVSEIAKKRNVPPAQIALAWLLSKPGVACPIVGATKAVNIELNVQALEIQLTDEEKKSLEEAYSAKAIQGMFKLT</sequence>
<dbReference type="VEuPathDB" id="AmoebaDB:NAEGRDRAFT_33950"/>
<accession>D2VGV0</accession>
<keyword evidence="4" id="KW-1185">Reference proteome</keyword>
<dbReference type="GeneID" id="8847877"/>
<evidence type="ECO:0000259" key="2">
    <source>
        <dbReference type="Pfam" id="PF00248"/>
    </source>
</evidence>
<dbReference type="InParanoid" id="D2VGV0"/>
<reference evidence="3 4" key="1">
    <citation type="journal article" date="2010" name="Cell">
        <title>The genome of Naegleria gruberi illuminates early eukaryotic versatility.</title>
        <authorList>
            <person name="Fritz-Laylin L.K."/>
            <person name="Prochnik S.E."/>
            <person name="Ginger M.L."/>
            <person name="Dacks J.B."/>
            <person name="Carpenter M.L."/>
            <person name="Field M.C."/>
            <person name="Kuo A."/>
            <person name="Paredez A."/>
            <person name="Chapman J."/>
            <person name="Pham J."/>
            <person name="Shu S."/>
            <person name="Neupane R."/>
            <person name="Cipriano M."/>
            <person name="Mancuso J."/>
            <person name="Tu H."/>
            <person name="Salamov A."/>
            <person name="Lindquist E."/>
            <person name="Shapiro H."/>
            <person name="Lucas S."/>
            <person name="Grigoriev I.V."/>
            <person name="Cande W.Z."/>
            <person name="Fulton C."/>
            <person name="Rokhsar D.S."/>
            <person name="Dawson S.C."/>
        </authorList>
    </citation>
    <scope>NUCLEOTIDE SEQUENCE [LARGE SCALE GENOMIC DNA]</scope>
    <source>
        <strain evidence="3 4">NEG-M</strain>
    </source>
</reference>
<dbReference type="RefSeq" id="XP_002676869.1">
    <property type="nucleotide sequence ID" value="XM_002676823.1"/>
</dbReference>
<dbReference type="STRING" id="5762.D2VGV0"/>
<dbReference type="Proteomes" id="UP000006671">
    <property type="component" value="Unassembled WGS sequence"/>
</dbReference>
<dbReference type="InterPro" id="IPR023210">
    <property type="entry name" value="NADP_OxRdtase_dom"/>
</dbReference>
<dbReference type="GO" id="GO:0005829">
    <property type="term" value="C:cytosol"/>
    <property type="evidence" value="ECO:0007669"/>
    <property type="project" value="UniProtKB-ARBA"/>
</dbReference>
<dbReference type="KEGG" id="ngr:NAEGRDRAFT_33950"/>
<dbReference type="InterPro" id="IPR036812">
    <property type="entry name" value="NAD(P)_OxRdtase_dom_sf"/>
</dbReference>